<dbReference type="SUPFAM" id="SSF52833">
    <property type="entry name" value="Thioredoxin-like"/>
    <property type="match status" value="1"/>
</dbReference>
<reference evidence="2" key="1">
    <citation type="journal article" date="2014" name="Int. J. Syst. Evol. Microbiol.">
        <title>Complete genome sequence of Corynebacterium casei LMG S-19264T (=DSM 44701T), isolated from a smear-ripened cheese.</title>
        <authorList>
            <consortium name="US DOE Joint Genome Institute (JGI-PGF)"/>
            <person name="Walter F."/>
            <person name="Albersmeier A."/>
            <person name="Kalinowski J."/>
            <person name="Ruckert C."/>
        </authorList>
    </citation>
    <scope>NUCLEOTIDE SEQUENCE</scope>
    <source>
        <strain evidence="2">NBRC 110023</strain>
    </source>
</reference>
<dbReference type="GO" id="GO:0016491">
    <property type="term" value="F:oxidoreductase activity"/>
    <property type="evidence" value="ECO:0007669"/>
    <property type="project" value="InterPro"/>
</dbReference>
<dbReference type="AlphaFoldDB" id="A0AA37WL80"/>
<dbReference type="PANTHER" id="PTHR42943">
    <property type="entry name" value="GLUTATHIONE S-TRANSFERASE KAPPA"/>
    <property type="match status" value="1"/>
</dbReference>
<reference evidence="2" key="2">
    <citation type="submission" date="2023-01" db="EMBL/GenBank/DDBJ databases">
        <title>Draft genome sequence of Agaribacter marinus strain NBRC 110023.</title>
        <authorList>
            <person name="Sun Q."/>
            <person name="Mori K."/>
        </authorList>
    </citation>
    <scope>NUCLEOTIDE SEQUENCE</scope>
    <source>
        <strain evidence="2">NBRC 110023</strain>
    </source>
</reference>
<proteinExistence type="predicted"/>
<dbReference type="EMBL" id="BSOT01000006">
    <property type="protein sequence ID" value="GLR71675.1"/>
    <property type="molecule type" value="Genomic_DNA"/>
</dbReference>
<dbReference type="InterPro" id="IPR051924">
    <property type="entry name" value="GST_Kappa/NadH"/>
</dbReference>
<protein>
    <submittedName>
        <fullName evidence="2">2-hydroxychromene-2-carboxylate isomerase</fullName>
    </submittedName>
</protein>
<dbReference type="Proteomes" id="UP001156601">
    <property type="component" value="Unassembled WGS sequence"/>
</dbReference>
<dbReference type="InterPro" id="IPR036249">
    <property type="entry name" value="Thioredoxin-like_sf"/>
</dbReference>
<dbReference type="InterPro" id="IPR001853">
    <property type="entry name" value="DSBA-like_thioredoxin_dom"/>
</dbReference>
<organism evidence="2 3">
    <name type="scientific">Agaribacter marinus</name>
    <dbReference type="NCBI Taxonomy" id="1431249"/>
    <lineage>
        <taxon>Bacteria</taxon>
        <taxon>Pseudomonadati</taxon>
        <taxon>Pseudomonadota</taxon>
        <taxon>Gammaproteobacteria</taxon>
        <taxon>Alteromonadales</taxon>
        <taxon>Alteromonadaceae</taxon>
        <taxon>Agaribacter</taxon>
    </lineage>
</organism>
<gene>
    <name evidence="2" type="ORF">GCM10007852_25830</name>
</gene>
<feature type="domain" description="DSBA-like thioredoxin" evidence="1">
    <location>
        <begin position="246"/>
        <end position="429"/>
    </location>
</feature>
<dbReference type="RefSeq" id="WP_284218012.1">
    <property type="nucleotide sequence ID" value="NZ_BSOT01000006.1"/>
</dbReference>
<dbReference type="Gene3D" id="3.40.30.10">
    <property type="entry name" value="Glutaredoxin"/>
    <property type="match status" value="1"/>
</dbReference>
<name>A0AA37WL80_9ALTE</name>
<dbReference type="PANTHER" id="PTHR42943:SF2">
    <property type="entry name" value="GLUTATHIONE S-TRANSFERASE KAPPA 1"/>
    <property type="match status" value="1"/>
</dbReference>
<keyword evidence="3" id="KW-1185">Reference proteome</keyword>
<accession>A0AA37WL80</accession>
<comment type="caution">
    <text evidence="2">The sequence shown here is derived from an EMBL/GenBank/DDBJ whole genome shotgun (WGS) entry which is preliminary data.</text>
</comment>
<evidence type="ECO:0000313" key="3">
    <source>
        <dbReference type="Proteomes" id="UP001156601"/>
    </source>
</evidence>
<sequence>MPYIAKGIGGKLAQTIQHKSAEIESKLRGNWPMIEVYLQVGDPYSQLLLEYLAHHFADDISSSRNDVNKLNITIRWIVDKEQDMFPEPVMLQKYARQDAHYLADKFGLKPPIELPLTASHQRTLSFYLETITKRPYTTQDNMEVLLKALHHFTLNPTLIPDLGNKLAYAKRSCDYNAMNLINRGHYNSAMLYFAGDWYWGLDRLSYLSARLGISDRQTQSTELKTDERAYATRTSLQVDNAGSSPIILYWSARSPYSYLALMRLINIGRKYKRRIEIKPVLPMVMRGVHVPKRKKMYIFRDTLRESQKHKIPYGFVADPLGTAVENCYALLDYARSQGRYIEFLVSFSKAVNAQGIHADNESGMYQIVKTAGLDWQIAKQHLHNNRWRIEVDANLKEMYSLGVWGVPSIQFENIVVWGQDRLDRIEEAIINDPR</sequence>
<evidence type="ECO:0000259" key="1">
    <source>
        <dbReference type="Pfam" id="PF01323"/>
    </source>
</evidence>
<dbReference type="GO" id="GO:0016853">
    <property type="term" value="F:isomerase activity"/>
    <property type="evidence" value="ECO:0007669"/>
    <property type="project" value="UniProtKB-KW"/>
</dbReference>
<dbReference type="Pfam" id="PF01323">
    <property type="entry name" value="DSBA"/>
    <property type="match status" value="1"/>
</dbReference>
<evidence type="ECO:0000313" key="2">
    <source>
        <dbReference type="EMBL" id="GLR71675.1"/>
    </source>
</evidence>
<keyword evidence="2" id="KW-0413">Isomerase</keyword>